<name>A0A9D1CHE0_9FIRM</name>
<reference evidence="12" key="2">
    <citation type="journal article" date="2021" name="PeerJ">
        <title>Extensive microbial diversity within the chicken gut microbiome revealed by metagenomics and culture.</title>
        <authorList>
            <person name="Gilroy R."/>
            <person name="Ravi A."/>
            <person name="Getino M."/>
            <person name="Pursley I."/>
            <person name="Horton D.L."/>
            <person name="Alikhan N.F."/>
            <person name="Baker D."/>
            <person name="Gharbi K."/>
            <person name="Hall N."/>
            <person name="Watson M."/>
            <person name="Adriaenssens E.M."/>
            <person name="Foster-Nyarko E."/>
            <person name="Jarju S."/>
            <person name="Secka A."/>
            <person name="Antonio M."/>
            <person name="Oren A."/>
            <person name="Chaudhuri R.R."/>
            <person name="La Ragione R."/>
            <person name="Hildebrand F."/>
            <person name="Pallen M.J."/>
        </authorList>
    </citation>
    <scope>NUCLEOTIDE SEQUENCE</scope>
    <source>
        <strain evidence="12">ChiGjej2B2-12916</strain>
    </source>
</reference>
<evidence type="ECO:0000256" key="5">
    <source>
        <dbReference type="ARBA" id="ARBA00022723"/>
    </source>
</evidence>
<comment type="function">
    <text evidence="2">Purine nucleoside enzyme that catalyzes the phosphorolysis of adenosine and inosine nucleosides, yielding D-ribose 1-phosphate and the respective free bases, adenine and hypoxanthine. Also catalyzes the phosphorolysis of S-methyl-5'-thioadenosine into adenine and S-methyl-5-thio-alpha-D-ribose 1-phosphate. Also has adenosine deaminase activity.</text>
</comment>
<evidence type="ECO:0000256" key="2">
    <source>
        <dbReference type="ARBA" id="ARBA00003215"/>
    </source>
</evidence>
<evidence type="ECO:0000256" key="11">
    <source>
        <dbReference type="RuleBase" id="RU361274"/>
    </source>
</evidence>
<dbReference type="NCBIfam" id="TIGR00726">
    <property type="entry name" value="peptidoglycan editing factor PgeF"/>
    <property type="match status" value="1"/>
</dbReference>
<dbReference type="Proteomes" id="UP000886879">
    <property type="component" value="Unassembled WGS sequence"/>
</dbReference>
<dbReference type="AlphaFoldDB" id="A0A9D1CHE0"/>
<evidence type="ECO:0000256" key="7">
    <source>
        <dbReference type="ARBA" id="ARBA00022833"/>
    </source>
</evidence>
<keyword evidence="6" id="KW-0378">Hydrolase</keyword>
<dbReference type="GO" id="GO:0016787">
    <property type="term" value="F:hydrolase activity"/>
    <property type="evidence" value="ECO:0007669"/>
    <property type="project" value="UniProtKB-KW"/>
</dbReference>
<evidence type="ECO:0000256" key="9">
    <source>
        <dbReference type="ARBA" id="ARBA00048968"/>
    </source>
</evidence>
<comment type="catalytic activity">
    <reaction evidence="1">
        <text>inosine + phosphate = alpha-D-ribose 1-phosphate + hypoxanthine</text>
        <dbReference type="Rhea" id="RHEA:27646"/>
        <dbReference type="ChEBI" id="CHEBI:17368"/>
        <dbReference type="ChEBI" id="CHEBI:17596"/>
        <dbReference type="ChEBI" id="CHEBI:43474"/>
        <dbReference type="ChEBI" id="CHEBI:57720"/>
        <dbReference type="EC" id="2.4.2.1"/>
    </reaction>
    <physiologicalReaction direction="left-to-right" evidence="1">
        <dbReference type="Rhea" id="RHEA:27647"/>
    </physiologicalReaction>
</comment>
<evidence type="ECO:0000256" key="8">
    <source>
        <dbReference type="ARBA" id="ARBA00047989"/>
    </source>
</evidence>
<gene>
    <name evidence="12" type="primary">pgeF</name>
    <name evidence="12" type="ORF">IAD31_06290</name>
</gene>
<sequence length="270" mass="29192">MTIVQKQHQSVVFLASEGMEQAGGVAHGFSTRLGGISEGMWASLNLGVSRGDDPDHVRENYRRFLEAIGAQGPRVAMSNQVHENHVRVITKADVKEDPYEKVNYEADGLVTDLPGVTLVIFSADCLPILYYDPVRQVVAAAHAGWRGTAADIAGAVVRKMEEVYGCDPQNILAAIGPGIGPCCFETHEDVPNAMMSAFSTPVLKYLHIQENGKYSVDLKGINAMRLEKAGVPTENIGVCELCTSCHPDLFWSHRQVGTNRGSMAAAIGLK</sequence>
<comment type="caution">
    <text evidence="12">The sequence shown here is derived from an EMBL/GenBank/DDBJ whole genome shotgun (WGS) entry which is preliminary data.</text>
</comment>
<organism evidence="12 13">
    <name type="scientific">Candidatus Enterenecus faecium</name>
    <dbReference type="NCBI Taxonomy" id="2840780"/>
    <lineage>
        <taxon>Bacteria</taxon>
        <taxon>Bacillati</taxon>
        <taxon>Bacillota</taxon>
        <taxon>Clostridia</taxon>
        <taxon>Eubacteriales</taxon>
        <taxon>Candidatus Enterenecus</taxon>
    </lineage>
</organism>
<comment type="similarity">
    <text evidence="3 11">Belongs to the purine nucleoside phosphorylase YfiH/LACC1 family.</text>
</comment>
<dbReference type="Pfam" id="PF02578">
    <property type="entry name" value="Cu-oxidase_4"/>
    <property type="match status" value="1"/>
</dbReference>
<keyword evidence="4" id="KW-0808">Transferase</keyword>
<dbReference type="PANTHER" id="PTHR30616">
    <property type="entry name" value="UNCHARACTERIZED PROTEIN YFIH"/>
    <property type="match status" value="1"/>
</dbReference>
<evidence type="ECO:0000313" key="12">
    <source>
        <dbReference type="EMBL" id="HIQ61188.1"/>
    </source>
</evidence>
<evidence type="ECO:0000256" key="3">
    <source>
        <dbReference type="ARBA" id="ARBA00007353"/>
    </source>
</evidence>
<dbReference type="Gene3D" id="3.60.140.10">
    <property type="entry name" value="CNF1/YfiH-like putative cysteine hydrolases"/>
    <property type="match status" value="1"/>
</dbReference>
<dbReference type="SUPFAM" id="SSF64438">
    <property type="entry name" value="CNF1/YfiH-like putative cysteine hydrolases"/>
    <property type="match status" value="1"/>
</dbReference>
<dbReference type="PANTHER" id="PTHR30616:SF2">
    <property type="entry name" value="PURINE NUCLEOSIDE PHOSPHORYLASE LACC1"/>
    <property type="match status" value="1"/>
</dbReference>
<dbReference type="InterPro" id="IPR011324">
    <property type="entry name" value="Cytotoxic_necrot_fac-like_cat"/>
</dbReference>
<comment type="catalytic activity">
    <reaction evidence="8">
        <text>adenosine + H2O + H(+) = inosine + NH4(+)</text>
        <dbReference type="Rhea" id="RHEA:24408"/>
        <dbReference type="ChEBI" id="CHEBI:15377"/>
        <dbReference type="ChEBI" id="CHEBI:15378"/>
        <dbReference type="ChEBI" id="CHEBI:16335"/>
        <dbReference type="ChEBI" id="CHEBI:17596"/>
        <dbReference type="ChEBI" id="CHEBI:28938"/>
        <dbReference type="EC" id="3.5.4.4"/>
    </reaction>
    <physiologicalReaction direction="left-to-right" evidence="8">
        <dbReference type="Rhea" id="RHEA:24409"/>
    </physiologicalReaction>
</comment>
<dbReference type="GO" id="GO:0017061">
    <property type="term" value="F:S-methyl-5-thioadenosine phosphorylase activity"/>
    <property type="evidence" value="ECO:0007669"/>
    <property type="project" value="UniProtKB-EC"/>
</dbReference>
<dbReference type="CDD" id="cd16833">
    <property type="entry name" value="YfiH"/>
    <property type="match status" value="1"/>
</dbReference>
<reference evidence="12" key="1">
    <citation type="submission" date="2020-10" db="EMBL/GenBank/DDBJ databases">
        <authorList>
            <person name="Gilroy R."/>
        </authorList>
    </citation>
    <scope>NUCLEOTIDE SEQUENCE</scope>
    <source>
        <strain evidence="12">ChiGjej2B2-12916</strain>
    </source>
</reference>
<dbReference type="EMBL" id="DVFO01000064">
    <property type="protein sequence ID" value="HIQ61188.1"/>
    <property type="molecule type" value="Genomic_DNA"/>
</dbReference>
<dbReference type="InterPro" id="IPR003730">
    <property type="entry name" value="Cu_polyphenol_OxRdtase"/>
</dbReference>
<comment type="catalytic activity">
    <reaction evidence="9">
        <text>adenosine + phosphate = alpha-D-ribose 1-phosphate + adenine</text>
        <dbReference type="Rhea" id="RHEA:27642"/>
        <dbReference type="ChEBI" id="CHEBI:16335"/>
        <dbReference type="ChEBI" id="CHEBI:16708"/>
        <dbReference type="ChEBI" id="CHEBI:43474"/>
        <dbReference type="ChEBI" id="CHEBI:57720"/>
        <dbReference type="EC" id="2.4.2.1"/>
    </reaction>
    <physiologicalReaction direction="left-to-right" evidence="9">
        <dbReference type="Rhea" id="RHEA:27643"/>
    </physiologicalReaction>
</comment>
<dbReference type="GO" id="GO:0005507">
    <property type="term" value="F:copper ion binding"/>
    <property type="evidence" value="ECO:0007669"/>
    <property type="project" value="TreeGrafter"/>
</dbReference>
<keyword evidence="7" id="KW-0862">Zinc</keyword>
<evidence type="ECO:0000256" key="10">
    <source>
        <dbReference type="ARBA" id="ARBA00049893"/>
    </source>
</evidence>
<dbReference type="InterPro" id="IPR038371">
    <property type="entry name" value="Cu_polyphenol_OxRdtase_sf"/>
</dbReference>
<keyword evidence="5" id="KW-0479">Metal-binding</keyword>
<evidence type="ECO:0000256" key="6">
    <source>
        <dbReference type="ARBA" id="ARBA00022801"/>
    </source>
</evidence>
<evidence type="ECO:0000256" key="4">
    <source>
        <dbReference type="ARBA" id="ARBA00022679"/>
    </source>
</evidence>
<evidence type="ECO:0000256" key="1">
    <source>
        <dbReference type="ARBA" id="ARBA00000553"/>
    </source>
</evidence>
<evidence type="ECO:0000313" key="13">
    <source>
        <dbReference type="Proteomes" id="UP000886879"/>
    </source>
</evidence>
<comment type="catalytic activity">
    <reaction evidence="10">
        <text>S-methyl-5'-thioadenosine + phosphate = 5-(methylsulfanyl)-alpha-D-ribose 1-phosphate + adenine</text>
        <dbReference type="Rhea" id="RHEA:11852"/>
        <dbReference type="ChEBI" id="CHEBI:16708"/>
        <dbReference type="ChEBI" id="CHEBI:17509"/>
        <dbReference type="ChEBI" id="CHEBI:43474"/>
        <dbReference type="ChEBI" id="CHEBI:58533"/>
        <dbReference type="EC" id="2.4.2.28"/>
    </reaction>
    <physiologicalReaction direction="left-to-right" evidence="10">
        <dbReference type="Rhea" id="RHEA:11853"/>
    </physiologicalReaction>
</comment>
<accession>A0A9D1CHE0</accession>
<protein>
    <recommendedName>
        <fullName evidence="11">Purine nucleoside phosphorylase</fullName>
    </recommendedName>
</protein>
<proteinExistence type="inferred from homology"/>